<comment type="function">
    <text evidence="8">Ligand for members of the frizzled family of seven transmembrane receptors.</text>
</comment>
<dbReference type="PANTHER" id="PTHR12027">
    <property type="entry name" value="WNT RELATED"/>
    <property type="match status" value="1"/>
</dbReference>
<keyword evidence="5" id="KW-0272">Extracellular matrix</keyword>
<dbReference type="PANTHER" id="PTHR12027:SF102">
    <property type="entry name" value="PROTEIN WNT"/>
    <property type="match status" value="1"/>
</dbReference>
<evidence type="ECO:0000313" key="10">
    <source>
        <dbReference type="WBParaSite" id="L893_g11069.t1"/>
    </source>
</evidence>
<keyword evidence="3 8" id="KW-0217">Developmental protein</keyword>
<protein>
    <recommendedName>
        <fullName evidence="8">Protein Wnt</fullName>
    </recommendedName>
</protein>
<dbReference type="SMART" id="SM00097">
    <property type="entry name" value="WNT1"/>
    <property type="match status" value="1"/>
</dbReference>
<evidence type="ECO:0000256" key="5">
    <source>
        <dbReference type="ARBA" id="ARBA00022530"/>
    </source>
</evidence>
<proteinExistence type="inferred from homology"/>
<dbReference type="GO" id="GO:0045165">
    <property type="term" value="P:cell fate commitment"/>
    <property type="evidence" value="ECO:0007669"/>
    <property type="project" value="TreeGrafter"/>
</dbReference>
<dbReference type="GO" id="GO:0005109">
    <property type="term" value="F:frizzled binding"/>
    <property type="evidence" value="ECO:0007669"/>
    <property type="project" value="TreeGrafter"/>
</dbReference>
<keyword evidence="4" id="KW-0964">Secreted</keyword>
<organism evidence="9 10">
    <name type="scientific">Steinernema glaseri</name>
    <dbReference type="NCBI Taxonomy" id="37863"/>
    <lineage>
        <taxon>Eukaryota</taxon>
        <taxon>Metazoa</taxon>
        <taxon>Ecdysozoa</taxon>
        <taxon>Nematoda</taxon>
        <taxon>Chromadorea</taxon>
        <taxon>Rhabditida</taxon>
        <taxon>Tylenchina</taxon>
        <taxon>Panagrolaimomorpha</taxon>
        <taxon>Strongyloidoidea</taxon>
        <taxon>Steinernematidae</taxon>
        <taxon>Steinernema</taxon>
    </lineage>
</organism>
<evidence type="ECO:0000256" key="7">
    <source>
        <dbReference type="ARBA" id="ARBA00023157"/>
    </source>
</evidence>
<dbReference type="WBParaSite" id="L893_g11069.t1">
    <property type="protein sequence ID" value="L893_g11069.t1"/>
    <property type="gene ID" value="L893_g11069"/>
</dbReference>
<dbReference type="InterPro" id="IPR005817">
    <property type="entry name" value="Wnt"/>
</dbReference>
<evidence type="ECO:0000256" key="6">
    <source>
        <dbReference type="ARBA" id="ARBA00022687"/>
    </source>
</evidence>
<reference evidence="10" key="1">
    <citation type="submission" date="2016-11" db="UniProtKB">
        <authorList>
            <consortium name="WormBaseParasite"/>
        </authorList>
    </citation>
    <scope>IDENTIFICATION</scope>
</reference>
<dbReference type="GO" id="GO:0030182">
    <property type="term" value="P:neuron differentiation"/>
    <property type="evidence" value="ECO:0007669"/>
    <property type="project" value="TreeGrafter"/>
</dbReference>
<accession>A0A1I7Y016</accession>
<evidence type="ECO:0000256" key="2">
    <source>
        <dbReference type="ARBA" id="ARBA00005683"/>
    </source>
</evidence>
<evidence type="ECO:0000313" key="9">
    <source>
        <dbReference type="Proteomes" id="UP000095287"/>
    </source>
</evidence>
<dbReference type="AlphaFoldDB" id="A0A1I7Y016"/>
<keyword evidence="6 8" id="KW-0879">Wnt signaling pathway</keyword>
<sequence>MKGHRRLISISHLNCARMEDGKKHCPVALPLYNPVRDVVWLDAMFRGSSVVLLLSVVVAVRCVVDNEPSWWKVYWLNSPVFDTKALLGPKLHHISKKDPEVLKVFREAFVDSLVECKRHAKSHRWNCEIEGTHPFQALFPSTSGYASREYAFFLALSTASAVRSVARACAQGRLRGCSCDPSKRGPVHSSPNKLWSPCGVNHGSDNIRYANRLTKRLIDRPFMCHFGDNDRQIHLHNIAVGRTGFPLKTKIAPMGSLISSAIRIIELFILQLI</sequence>
<evidence type="ECO:0000256" key="3">
    <source>
        <dbReference type="ARBA" id="ARBA00022473"/>
    </source>
</evidence>
<comment type="similarity">
    <text evidence="2 8">Belongs to the Wnt family.</text>
</comment>
<keyword evidence="7" id="KW-1015">Disulfide bond</keyword>
<name>A0A1I7Y016_9BILA</name>
<dbReference type="Proteomes" id="UP000095287">
    <property type="component" value="Unplaced"/>
</dbReference>
<keyword evidence="9" id="KW-1185">Reference proteome</keyword>
<dbReference type="GO" id="GO:0060070">
    <property type="term" value="P:canonical Wnt signaling pathway"/>
    <property type="evidence" value="ECO:0007669"/>
    <property type="project" value="TreeGrafter"/>
</dbReference>
<comment type="subcellular location">
    <subcellularLocation>
        <location evidence="1 8">Secreted</location>
        <location evidence="1 8">Extracellular space</location>
        <location evidence="1 8">Extracellular matrix</location>
    </subcellularLocation>
</comment>
<evidence type="ECO:0000256" key="8">
    <source>
        <dbReference type="RuleBase" id="RU003500"/>
    </source>
</evidence>
<dbReference type="Pfam" id="PF00110">
    <property type="entry name" value="wnt"/>
    <property type="match status" value="1"/>
</dbReference>
<dbReference type="GO" id="GO:0005125">
    <property type="term" value="F:cytokine activity"/>
    <property type="evidence" value="ECO:0007669"/>
    <property type="project" value="TreeGrafter"/>
</dbReference>
<dbReference type="GO" id="GO:0005615">
    <property type="term" value="C:extracellular space"/>
    <property type="evidence" value="ECO:0007669"/>
    <property type="project" value="TreeGrafter"/>
</dbReference>
<evidence type="ECO:0000256" key="1">
    <source>
        <dbReference type="ARBA" id="ARBA00004498"/>
    </source>
</evidence>
<evidence type="ECO:0000256" key="4">
    <source>
        <dbReference type="ARBA" id="ARBA00022525"/>
    </source>
</evidence>